<evidence type="ECO:0000259" key="22">
    <source>
        <dbReference type="Pfam" id="PF02896"/>
    </source>
</evidence>
<keyword evidence="14" id="KW-0418">Kinase</keyword>
<feature type="region of interest" description="Disordered" evidence="20">
    <location>
        <begin position="1"/>
        <end position="49"/>
    </location>
</feature>
<dbReference type="InterPro" id="IPR006318">
    <property type="entry name" value="PTS_EI-like"/>
</dbReference>
<feature type="binding site" evidence="18">
    <location>
        <begin position="461"/>
        <end position="462"/>
    </location>
    <ligand>
        <name>phosphoenolpyruvate</name>
        <dbReference type="ChEBI" id="CHEBI:58702"/>
    </ligand>
</feature>
<dbReference type="GO" id="GO:0009401">
    <property type="term" value="P:phosphoenolpyruvate-dependent sugar phosphotransferase system"/>
    <property type="evidence" value="ECO:0007669"/>
    <property type="project" value="UniProtKB-KW"/>
</dbReference>
<evidence type="ECO:0000313" key="24">
    <source>
        <dbReference type="EMBL" id="SNR40218.1"/>
    </source>
</evidence>
<feature type="active site" description="Proton donor" evidence="17">
    <location>
        <position position="509"/>
    </location>
</feature>
<dbReference type="Gene3D" id="3.20.20.60">
    <property type="entry name" value="Phosphoenolpyruvate-binding domains"/>
    <property type="match status" value="1"/>
</dbReference>
<dbReference type="OrthoDB" id="23397at2157"/>
<dbReference type="PANTHER" id="PTHR46244">
    <property type="entry name" value="PHOSPHOENOLPYRUVATE-PROTEIN PHOSPHOTRANSFERASE"/>
    <property type="match status" value="1"/>
</dbReference>
<sequence>MSRQLDGTGVTAATGVGTAWWLDDSDPADLSSPPDPGTVDPSNERDRFETAREAVRAALTRERDRTAREVGEEEAAVFDAHVEFLTDPAIESAVAEAIETGRPAPHAVRDAFAGHIETFEAMEGRMAERADDLRDVRDRLLRELSDTDVTDGPPDGAVVLATRLTPSEVTRLDPDRVAGVATVLGGGTAHAAILLRSMGIPAVVGVGEDLRSVDDGATVGVDAATGTVHIDPDLDVRERLESTDGPPVIHDRVTTSDGTAVEVAANIGSAAEARAAAERGADGVGLFRTEFLFLDRDAPPDEDEQYGAYRDALAAFTEPVGGDHEDADPHEPPDRVIVRTLDVGGDKDVPYLDLDPIENGFLGVRGIRFSLGPGRALFETQLRACCRAAAGGPLAVMFPLVSTPGELEEAIAVLDDVLDGLRTEGVECARPELGVMVETPAAALSAAALARRVSFLSIGTNDLSGYVMAAQRDVDAVSSLADPLQPAVLRAIDRTVRGAREEDAWVGVCGEMAADPDLTRLLVGLGVEELSMAAPAVPAVKAAVTAIDDDEARSTAEAALDAETPAQIRSMLSPD</sequence>
<organism evidence="24 25">
    <name type="scientific">Halorubrum vacuolatum</name>
    <name type="common">Natronobacterium vacuolatum</name>
    <dbReference type="NCBI Taxonomy" id="63740"/>
    <lineage>
        <taxon>Archaea</taxon>
        <taxon>Methanobacteriati</taxon>
        <taxon>Methanobacteriota</taxon>
        <taxon>Stenosarchaea group</taxon>
        <taxon>Halobacteria</taxon>
        <taxon>Halobacteriales</taxon>
        <taxon>Haloferacaceae</taxon>
        <taxon>Halorubrum</taxon>
    </lineage>
</organism>
<feature type="binding site" evidence="18">
    <location>
        <position position="339"/>
    </location>
    <ligand>
        <name>phosphoenolpyruvate</name>
        <dbReference type="ChEBI" id="CHEBI:58702"/>
    </ligand>
</feature>
<evidence type="ECO:0000256" key="14">
    <source>
        <dbReference type="ARBA" id="ARBA00022777"/>
    </source>
</evidence>
<feature type="binding site" evidence="18">
    <location>
        <position position="288"/>
    </location>
    <ligand>
        <name>phosphoenolpyruvate</name>
        <dbReference type="ChEBI" id="CHEBI:58702"/>
    </ligand>
</feature>
<dbReference type="PIRSF" id="PIRSF000732">
    <property type="entry name" value="PTS_enzyme_I"/>
    <property type="match status" value="1"/>
</dbReference>
<dbReference type="PRINTS" id="PR01736">
    <property type="entry name" value="PHPHTRNFRASE"/>
</dbReference>
<feature type="domain" description="PEP-utilising enzyme C-terminal" evidence="22">
    <location>
        <begin position="253"/>
        <end position="547"/>
    </location>
</feature>
<feature type="binding site" evidence="18">
    <location>
        <position position="472"/>
    </location>
    <ligand>
        <name>phosphoenolpyruvate</name>
        <dbReference type="ChEBI" id="CHEBI:58702"/>
    </ligand>
</feature>
<evidence type="ECO:0000256" key="16">
    <source>
        <dbReference type="ARBA" id="ARBA00033235"/>
    </source>
</evidence>
<gene>
    <name evidence="24" type="ORF">SAMN06264855_10519</name>
</gene>
<keyword evidence="10" id="KW-0762">Sugar transport</keyword>
<evidence type="ECO:0000256" key="11">
    <source>
        <dbReference type="ARBA" id="ARBA00022679"/>
    </source>
</evidence>
<comment type="catalytic activity">
    <reaction evidence="1">
        <text>L-histidyl-[protein] + phosphoenolpyruvate = N(pros)-phospho-L-histidyl-[protein] + pyruvate</text>
        <dbReference type="Rhea" id="RHEA:23880"/>
        <dbReference type="Rhea" id="RHEA-COMP:9745"/>
        <dbReference type="Rhea" id="RHEA-COMP:9746"/>
        <dbReference type="ChEBI" id="CHEBI:15361"/>
        <dbReference type="ChEBI" id="CHEBI:29979"/>
        <dbReference type="ChEBI" id="CHEBI:58702"/>
        <dbReference type="ChEBI" id="CHEBI:64837"/>
        <dbReference type="EC" id="2.7.3.9"/>
    </reaction>
</comment>
<dbReference type="SUPFAM" id="SSF51621">
    <property type="entry name" value="Phosphoenolpyruvate/pyruvate domain"/>
    <property type="match status" value="1"/>
</dbReference>
<evidence type="ECO:0000259" key="21">
    <source>
        <dbReference type="Pfam" id="PF00391"/>
    </source>
</evidence>
<comment type="cofactor">
    <cofactor evidence="2 19">
        <name>Mg(2+)</name>
        <dbReference type="ChEBI" id="CHEBI:18420"/>
    </cofactor>
</comment>
<protein>
    <recommendedName>
        <fullName evidence="7">Phosphoenolpyruvate-protein phosphotransferase</fullName>
        <ecNumber evidence="6">2.7.3.9</ecNumber>
    </recommendedName>
    <alternativeName>
        <fullName evidence="16">Phosphotransferase system, enzyme I</fullName>
    </alternativeName>
</protein>
<dbReference type="RefSeq" id="WP_089384300.1">
    <property type="nucleotide sequence ID" value="NZ_FZNQ01000005.1"/>
</dbReference>
<keyword evidence="11 24" id="KW-0808">Transferase</keyword>
<evidence type="ECO:0000256" key="18">
    <source>
        <dbReference type="PIRSR" id="PIRSR000732-2"/>
    </source>
</evidence>
<dbReference type="Proteomes" id="UP000198397">
    <property type="component" value="Unassembled WGS sequence"/>
</dbReference>
<comment type="function">
    <text evidence="3">General (non sugar-specific) component of the phosphoenolpyruvate-dependent sugar phosphotransferase system (sugar PTS). This major carbohydrate active-transport system catalyzes the phosphorylation of incoming sugar substrates concomitantly with their translocation across the cell membrane. Enzyme I transfers the phosphoryl group from phosphoenolpyruvate (PEP) to the phosphoryl carrier protein (HPr).</text>
</comment>
<feature type="domain" description="Phosphotransferase system enzyme I N-terminal" evidence="23">
    <location>
        <begin position="7"/>
        <end position="129"/>
    </location>
</feature>
<evidence type="ECO:0000256" key="6">
    <source>
        <dbReference type="ARBA" id="ARBA00012232"/>
    </source>
</evidence>
<keyword evidence="13 19" id="KW-0479">Metal-binding</keyword>
<evidence type="ECO:0000256" key="1">
    <source>
        <dbReference type="ARBA" id="ARBA00000683"/>
    </source>
</evidence>
<dbReference type="NCBIfam" id="TIGR01417">
    <property type="entry name" value="PTS_I_fam"/>
    <property type="match status" value="1"/>
</dbReference>
<evidence type="ECO:0000256" key="12">
    <source>
        <dbReference type="ARBA" id="ARBA00022683"/>
    </source>
</evidence>
<keyword evidence="25" id="KW-1185">Reference proteome</keyword>
<dbReference type="AlphaFoldDB" id="A0A238W148"/>
<dbReference type="InterPro" id="IPR050499">
    <property type="entry name" value="PEP-utilizing_PTS_enzyme"/>
</dbReference>
<dbReference type="InterPro" id="IPR036637">
    <property type="entry name" value="Phosphohistidine_dom_sf"/>
</dbReference>
<evidence type="ECO:0000256" key="7">
    <source>
        <dbReference type="ARBA" id="ARBA00016544"/>
    </source>
</evidence>
<keyword evidence="12" id="KW-0598">Phosphotransferase system</keyword>
<keyword evidence="8" id="KW-0813">Transport</keyword>
<dbReference type="InterPro" id="IPR008731">
    <property type="entry name" value="PTS_EIN"/>
</dbReference>
<comment type="subcellular location">
    <subcellularLocation>
        <location evidence="4">Cytoplasm</location>
    </subcellularLocation>
</comment>
<name>A0A238W148_HALVU</name>
<evidence type="ECO:0000256" key="19">
    <source>
        <dbReference type="PIRSR" id="PIRSR000732-3"/>
    </source>
</evidence>
<evidence type="ECO:0000256" key="10">
    <source>
        <dbReference type="ARBA" id="ARBA00022597"/>
    </source>
</evidence>
<dbReference type="EC" id="2.7.3.9" evidence="6"/>
<dbReference type="EMBL" id="FZNQ01000005">
    <property type="protein sequence ID" value="SNR40218.1"/>
    <property type="molecule type" value="Genomic_DNA"/>
</dbReference>
<evidence type="ECO:0000256" key="20">
    <source>
        <dbReference type="SAM" id="MobiDB-lite"/>
    </source>
</evidence>
<feature type="binding site" evidence="19">
    <location>
        <position position="438"/>
    </location>
    <ligand>
        <name>Mg(2+)</name>
        <dbReference type="ChEBI" id="CHEBI:18420"/>
    </ligand>
</feature>
<evidence type="ECO:0000259" key="23">
    <source>
        <dbReference type="Pfam" id="PF05524"/>
    </source>
</evidence>
<dbReference type="GO" id="GO:0008965">
    <property type="term" value="F:phosphoenolpyruvate-protein phosphotransferase activity"/>
    <property type="evidence" value="ECO:0007669"/>
    <property type="project" value="UniProtKB-EC"/>
</dbReference>
<evidence type="ECO:0000256" key="17">
    <source>
        <dbReference type="PIRSR" id="PIRSR000732-1"/>
    </source>
</evidence>
<feature type="domain" description="PEP-utilising enzyme mobile" evidence="21">
    <location>
        <begin position="154"/>
        <end position="226"/>
    </location>
</feature>
<dbReference type="GO" id="GO:0046872">
    <property type="term" value="F:metal ion binding"/>
    <property type="evidence" value="ECO:0007669"/>
    <property type="project" value="UniProtKB-KW"/>
</dbReference>
<feature type="active site" description="Tele-phosphohistidine intermediate" evidence="17">
    <location>
        <position position="190"/>
    </location>
</feature>
<dbReference type="GO" id="GO:0005737">
    <property type="term" value="C:cytoplasm"/>
    <property type="evidence" value="ECO:0007669"/>
    <property type="project" value="UniProtKB-SubCell"/>
</dbReference>
<dbReference type="Pfam" id="PF02896">
    <property type="entry name" value="PEP-utilizers_C"/>
    <property type="match status" value="1"/>
</dbReference>
<proteinExistence type="inferred from homology"/>
<dbReference type="Gene3D" id="1.10.274.10">
    <property type="entry name" value="PtsI, HPr-binding domain"/>
    <property type="match status" value="1"/>
</dbReference>
<dbReference type="Gene3D" id="3.50.30.10">
    <property type="entry name" value="Phosphohistidine domain"/>
    <property type="match status" value="1"/>
</dbReference>
<dbReference type="InterPro" id="IPR015813">
    <property type="entry name" value="Pyrv/PenolPyrv_kinase-like_dom"/>
</dbReference>
<feature type="binding site" evidence="19">
    <location>
        <position position="462"/>
    </location>
    <ligand>
        <name>Mg(2+)</name>
        <dbReference type="ChEBI" id="CHEBI:18420"/>
    </ligand>
</feature>
<dbReference type="GO" id="GO:0016301">
    <property type="term" value="F:kinase activity"/>
    <property type="evidence" value="ECO:0007669"/>
    <property type="project" value="UniProtKB-KW"/>
</dbReference>
<evidence type="ECO:0000313" key="25">
    <source>
        <dbReference type="Proteomes" id="UP000198397"/>
    </source>
</evidence>
<evidence type="ECO:0000256" key="5">
    <source>
        <dbReference type="ARBA" id="ARBA00007837"/>
    </source>
</evidence>
<evidence type="ECO:0000256" key="15">
    <source>
        <dbReference type="ARBA" id="ARBA00022842"/>
    </source>
</evidence>
<keyword evidence="15 19" id="KW-0460">Magnesium</keyword>
<evidence type="ECO:0000256" key="8">
    <source>
        <dbReference type="ARBA" id="ARBA00022448"/>
    </source>
</evidence>
<dbReference type="InterPro" id="IPR000121">
    <property type="entry name" value="PEP_util_C"/>
</dbReference>
<dbReference type="Pfam" id="PF00391">
    <property type="entry name" value="PEP-utilizers"/>
    <property type="match status" value="1"/>
</dbReference>
<evidence type="ECO:0000256" key="3">
    <source>
        <dbReference type="ARBA" id="ARBA00002728"/>
    </source>
</evidence>
<reference evidence="24 25" key="1">
    <citation type="submission" date="2017-06" db="EMBL/GenBank/DDBJ databases">
        <authorList>
            <person name="Kim H.J."/>
            <person name="Triplett B.A."/>
        </authorList>
    </citation>
    <scope>NUCLEOTIDE SEQUENCE [LARGE SCALE GENOMIC DNA]</scope>
    <source>
        <strain evidence="24 25">DSM 8800</strain>
    </source>
</reference>
<dbReference type="SUPFAM" id="SSF47831">
    <property type="entry name" value="Enzyme I of the PEP:sugar phosphotransferase system HPr-binding (sub)domain"/>
    <property type="match status" value="1"/>
</dbReference>
<evidence type="ECO:0000256" key="2">
    <source>
        <dbReference type="ARBA" id="ARBA00001946"/>
    </source>
</evidence>
<dbReference type="SUPFAM" id="SSF52009">
    <property type="entry name" value="Phosphohistidine domain"/>
    <property type="match status" value="1"/>
</dbReference>
<dbReference type="InterPro" id="IPR040442">
    <property type="entry name" value="Pyrv_kinase-like_dom_sf"/>
</dbReference>
<feature type="compositionally biased region" description="Low complexity" evidence="20">
    <location>
        <begin position="7"/>
        <end position="32"/>
    </location>
</feature>
<dbReference type="InterPro" id="IPR024692">
    <property type="entry name" value="PTS_EI"/>
</dbReference>
<evidence type="ECO:0000256" key="9">
    <source>
        <dbReference type="ARBA" id="ARBA00022490"/>
    </source>
</evidence>
<keyword evidence="9" id="KW-0963">Cytoplasm</keyword>
<dbReference type="PANTHER" id="PTHR46244:SF3">
    <property type="entry name" value="PHOSPHOENOLPYRUVATE-PROTEIN PHOSPHOTRANSFERASE"/>
    <property type="match status" value="1"/>
</dbReference>
<dbReference type="InterPro" id="IPR036618">
    <property type="entry name" value="PtsI_HPr-bd_sf"/>
</dbReference>
<dbReference type="Pfam" id="PF05524">
    <property type="entry name" value="PEP-utilisers_N"/>
    <property type="match status" value="1"/>
</dbReference>
<comment type="similarity">
    <text evidence="5">Belongs to the PEP-utilizing enzyme family.</text>
</comment>
<accession>A0A238W148</accession>
<evidence type="ECO:0000256" key="13">
    <source>
        <dbReference type="ARBA" id="ARBA00022723"/>
    </source>
</evidence>
<evidence type="ECO:0000256" key="4">
    <source>
        <dbReference type="ARBA" id="ARBA00004496"/>
    </source>
</evidence>
<dbReference type="InterPro" id="IPR008279">
    <property type="entry name" value="PEP-util_enz_mobile_dom"/>
</dbReference>